<dbReference type="InterPro" id="IPR035992">
    <property type="entry name" value="Ricin_B-like_lectins"/>
</dbReference>
<name>A0ABY8AIX0_9ACTN</name>
<sequence length="360" mass="39965">MSELLEGSQYLIKSKKTGLYLTGNPSQDRPEHGMVEMQPLRQGEERTSQLWELRQGNAQGRFMLRNMQRRQSYLHPWGHSGDASTKLEEFIYEQDHEDSYMWELVKETASDGDVWALKCVVGGRWLNIVGHSDAAGAQVEIYDDPSDSHAYRQWTMERVPEAASGVELPLTFSVPQEFSSLDLVASVEENTDRLLEQLGQLDPPPSQEELAHAVLAQQTMFEMLTAAGAVYAGVLLAATQQQRLSSAMLTVVARPSELNNEETVDRLARTLGAIHPEAEVGVSRIPTGRVVLLTQESKVEEPVNLLANGGPPTVVRQLHVFVPIPGRLAMADFSISTENIAEWDHYVEILAGVCNTIAFT</sequence>
<dbReference type="Proteomes" id="UP001218629">
    <property type="component" value="Chromosome"/>
</dbReference>
<accession>A0ABY8AIX0</accession>
<reference evidence="1 2" key="1">
    <citation type="submission" date="2022-03" db="EMBL/GenBank/DDBJ databases">
        <title>Streptomyces yunnanensis P86,complete genome.</title>
        <authorList>
            <person name="Chen S."/>
            <person name="Zhang Q."/>
        </authorList>
    </citation>
    <scope>NUCLEOTIDE SEQUENCE [LARGE SCALE GENOMIC DNA]</scope>
    <source>
        <strain evidence="1 2">P86</strain>
    </source>
</reference>
<evidence type="ECO:0000313" key="1">
    <source>
        <dbReference type="EMBL" id="WEB44136.1"/>
    </source>
</evidence>
<keyword evidence="2" id="KW-1185">Reference proteome</keyword>
<dbReference type="SUPFAM" id="SSF50370">
    <property type="entry name" value="Ricin B-like lectins"/>
    <property type="match status" value="1"/>
</dbReference>
<dbReference type="RefSeq" id="WP_275310381.1">
    <property type="nucleotide sequence ID" value="NZ_CP095749.1"/>
</dbReference>
<proteinExistence type="predicted"/>
<evidence type="ECO:0008006" key="3">
    <source>
        <dbReference type="Google" id="ProtNLM"/>
    </source>
</evidence>
<gene>
    <name evidence="1" type="ORF">MOV08_35855</name>
</gene>
<dbReference type="CDD" id="cd00161">
    <property type="entry name" value="beta-trefoil_Ricin-like"/>
    <property type="match status" value="1"/>
</dbReference>
<dbReference type="Gene3D" id="2.80.10.50">
    <property type="match status" value="1"/>
</dbReference>
<protein>
    <recommendedName>
        <fullName evidence="3">Ricin B lectin domain-containing protein</fullName>
    </recommendedName>
</protein>
<dbReference type="EMBL" id="CP095749">
    <property type="protein sequence ID" value="WEB44136.1"/>
    <property type="molecule type" value="Genomic_DNA"/>
</dbReference>
<evidence type="ECO:0000313" key="2">
    <source>
        <dbReference type="Proteomes" id="UP001218629"/>
    </source>
</evidence>
<organism evidence="1 2">
    <name type="scientific">Streptomyces yunnanensis</name>
    <dbReference type="NCBI Taxonomy" id="156453"/>
    <lineage>
        <taxon>Bacteria</taxon>
        <taxon>Bacillati</taxon>
        <taxon>Actinomycetota</taxon>
        <taxon>Actinomycetes</taxon>
        <taxon>Kitasatosporales</taxon>
        <taxon>Streptomycetaceae</taxon>
        <taxon>Streptomyces</taxon>
    </lineage>
</organism>